<evidence type="ECO:0000256" key="2">
    <source>
        <dbReference type="ARBA" id="ARBA00022617"/>
    </source>
</evidence>
<dbReference type="EMBL" id="FRAP01000009">
    <property type="protein sequence ID" value="SHK62278.1"/>
    <property type="molecule type" value="Genomic_DNA"/>
</dbReference>
<dbReference type="InterPro" id="IPR002397">
    <property type="entry name" value="Cyt_P450_B"/>
</dbReference>
<dbReference type="PRINTS" id="PR00359">
    <property type="entry name" value="BP450"/>
</dbReference>
<name>A0A1M6TZM2_PSETH</name>
<dbReference type="FunFam" id="1.10.630.10:FF:000018">
    <property type="entry name" value="Cytochrome P450 monooxygenase"/>
    <property type="match status" value="1"/>
</dbReference>
<proteinExistence type="inferred from homology"/>
<dbReference type="GO" id="GO:0020037">
    <property type="term" value="F:heme binding"/>
    <property type="evidence" value="ECO:0007669"/>
    <property type="project" value="InterPro"/>
</dbReference>
<keyword evidence="9" id="KW-1185">Reference proteome</keyword>
<dbReference type="PROSITE" id="PS00086">
    <property type="entry name" value="CYTOCHROME_P450"/>
    <property type="match status" value="1"/>
</dbReference>
<dbReference type="InterPro" id="IPR001128">
    <property type="entry name" value="Cyt_P450"/>
</dbReference>
<evidence type="ECO:0000256" key="4">
    <source>
        <dbReference type="ARBA" id="ARBA00023002"/>
    </source>
</evidence>
<organism evidence="8 9">
    <name type="scientific">Pseudonocardia thermophila</name>
    <dbReference type="NCBI Taxonomy" id="1848"/>
    <lineage>
        <taxon>Bacteria</taxon>
        <taxon>Bacillati</taxon>
        <taxon>Actinomycetota</taxon>
        <taxon>Actinomycetes</taxon>
        <taxon>Pseudonocardiales</taxon>
        <taxon>Pseudonocardiaceae</taxon>
        <taxon>Pseudonocardia</taxon>
    </lineage>
</organism>
<dbReference type="InterPro" id="IPR017972">
    <property type="entry name" value="Cyt_P450_CS"/>
</dbReference>
<evidence type="ECO:0000256" key="7">
    <source>
        <dbReference type="RuleBase" id="RU000461"/>
    </source>
</evidence>
<dbReference type="AlphaFoldDB" id="A0A1M6TZM2"/>
<dbReference type="RefSeq" id="WP_073457364.1">
    <property type="nucleotide sequence ID" value="NZ_FRAP01000009.1"/>
</dbReference>
<accession>A0A1M6TZM2</accession>
<evidence type="ECO:0000256" key="1">
    <source>
        <dbReference type="ARBA" id="ARBA00010617"/>
    </source>
</evidence>
<dbReference type="PRINTS" id="PR00385">
    <property type="entry name" value="P450"/>
</dbReference>
<keyword evidence="5 7" id="KW-0408">Iron</keyword>
<evidence type="ECO:0000256" key="6">
    <source>
        <dbReference type="ARBA" id="ARBA00023033"/>
    </source>
</evidence>
<keyword evidence="4 7" id="KW-0560">Oxidoreductase</keyword>
<dbReference type="OrthoDB" id="3664945at2"/>
<keyword evidence="2 7" id="KW-0349">Heme</keyword>
<dbReference type="SUPFAM" id="SSF48264">
    <property type="entry name" value="Cytochrome P450"/>
    <property type="match status" value="1"/>
</dbReference>
<sequence length="399" mass="44030">MTQAAPQMPIYMQRDGIEPVAALRRIREDERVLRLGNPYGIDAFLVTRYDDVREVLTDPARFSNRRPARLAEFDDRSPEEVAQARAGNLLAMDPPEQHRLRRMLAPEFTVRRIRRLEPRIAEVVDDHLDAMEQAGAPAELVSAFALPLPSLVICELLGVPYVDRAGFQARTSRQLDMSLPPRERTALAHESRIYMDGLVTAARTDPGDDLIGMLVREHGAELTQDELVGIANLLLEAGHETTSNMLGLGTFALLQHPDQLAIVRDEPDAVGPAVEELLRWLSIVHSGLPRFAVADTEIGGVAIPAGAMIILSLPAADRDPAFVDDPDRLDVRRGAIGHVAFGHGVHHCLGAPLARVEMTIAFPALVRRFPRLALAGDPADAPFRAFHFVFGLERLEVTW</sequence>
<evidence type="ECO:0000313" key="8">
    <source>
        <dbReference type="EMBL" id="SHK62278.1"/>
    </source>
</evidence>
<evidence type="ECO:0000256" key="5">
    <source>
        <dbReference type="ARBA" id="ARBA00023004"/>
    </source>
</evidence>
<dbReference type="GO" id="GO:0005506">
    <property type="term" value="F:iron ion binding"/>
    <property type="evidence" value="ECO:0007669"/>
    <property type="project" value="InterPro"/>
</dbReference>
<evidence type="ECO:0000256" key="3">
    <source>
        <dbReference type="ARBA" id="ARBA00022723"/>
    </source>
</evidence>
<dbReference type="STRING" id="1848.SAMN05443637_10940"/>
<dbReference type="GO" id="GO:0004497">
    <property type="term" value="F:monooxygenase activity"/>
    <property type="evidence" value="ECO:0007669"/>
    <property type="project" value="UniProtKB-KW"/>
</dbReference>
<comment type="similarity">
    <text evidence="1 7">Belongs to the cytochrome P450 family.</text>
</comment>
<dbReference type="Gene3D" id="1.10.630.10">
    <property type="entry name" value="Cytochrome P450"/>
    <property type="match status" value="1"/>
</dbReference>
<dbReference type="Proteomes" id="UP000184363">
    <property type="component" value="Unassembled WGS sequence"/>
</dbReference>
<dbReference type="CDD" id="cd11030">
    <property type="entry name" value="CYP105-like"/>
    <property type="match status" value="1"/>
</dbReference>
<keyword evidence="6 7" id="KW-0503">Monooxygenase</keyword>
<evidence type="ECO:0000313" key="9">
    <source>
        <dbReference type="Proteomes" id="UP000184363"/>
    </source>
</evidence>
<dbReference type="PANTHER" id="PTHR46696:SF1">
    <property type="entry name" value="CYTOCHROME P450 YJIB-RELATED"/>
    <property type="match status" value="1"/>
</dbReference>
<dbReference type="GO" id="GO:0016705">
    <property type="term" value="F:oxidoreductase activity, acting on paired donors, with incorporation or reduction of molecular oxygen"/>
    <property type="evidence" value="ECO:0007669"/>
    <property type="project" value="InterPro"/>
</dbReference>
<dbReference type="InterPro" id="IPR036396">
    <property type="entry name" value="Cyt_P450_sf"/>
</dbReference>
<reference evidence="8 9" key="1">
    <citation type="submission" date="2016-11" db="EMBL/GenBank/DDBJ databases">
        <authorList>
            <person name="Jaros S."/>
            <person name="Januszkiewicz K."/>
            <person name="Wedrychowicz H."/>
        </authorList>
    </citation>
    <scope>NUCLEOTIDE SEQUENCE [LARGE SCALE GENOMIC DNA]</scope>
    <source>
        <strain evidence="8 9">DSM 43832</strain>
    </source>
</reference>
<protein>
    <submittedName>
        <fullName evidence="8">Cytochrome P450</fullName>
    </submittedName>
</protein>
<dbReference type="Pfam" id="PF00067">
    <property type="entry name" value="p450"/>
    <property type="match status" value="2"/>
</dbReference>
<gene>
    <name evidence="8" type="ORF">SAMN05443637_10940</name>
</gene>
<dbReference type="PANTHER" id="PTHR46696">
    <property type="entry name" value="P450, PUTATIVE (EUROFUNG)-RELATED"/>
    <property type="match status" value="1"/>
</dbReference>
<keyword evidence="3 7" id="KW-0479">Metal-binding</keyword>